<keyword evidence="2" id="KW-1185">Reference proteome</keyword>
<evidence type="ECO:0000313" key="2">
    <source>
        <dbReference type="Proteomes" id="UP000000557"/>
    </source>
</evidence>
<dbReference type="InParanoid" id="Q7NLH1"/>
<dbReference type="Pfam" id="PF14103">
    <property type="entry name" value="DUF4276"/>
    <property type="match status" value="1"/>
</dbReference>
<dbReference type="EnsemblBacteria" id="BAC89093">
    <property type="protein sequence ID" value="BAC89093"/>
    <property type="gene ID" value="BAC89093"/>
</dbReference>
<dbReference type="eggNOG" id="ENOG5030CEV">
    <property type="taxonomic scope" value="Bacteria"/>
</dbReference>
<dbReference type="Proteomes" id="UP000000557">
    <property type="component" value="Chromosome"/>
</dbReference>
<dbReference type="STRING" id="251221.gene:10758631"/>
<dbReference type="EMBL" id="BA000045">
    <property type="protein sequence ID" value="BAC89093.1"/>
    <property type="molecule type" value="Genomic_DNA"/>
</dbReference>
<reference evidence="1 2" key="2">
    <citation type="journal article" date="2003" name="DNA Res.">
        <title>Complete genome structure of Gloeobacter violaceus PCC 7421, a cyanobacterium that lacks thylakoids (supplement).</title>
        <authorList>
            <person name="Nakamura Y."/>
            <person name="Kaneko T."/>
            <person name="Sato S."/>
            <person name="Mimuro M."/>
            <person name="Miyashita H."/>
            <person name="Tsuchiya T."/>
            <person name="Sasamoto S."/>
            <person name="Watanabe A."/>
            <person name="Kawashima K."/>
            <person name="Kishida Y."/>
            <person name="Kiyokawa C."/>
            <person name="Kohara M."/>
            <person name="Matsumoto M."/>
            <person name="Matsuno A."/>
            <person name="Nakazaki N."/>
            <person name="Shimpo S."/>
            <person name="Takeuchi C."/>
            <person name="Yamada M."/>
            <person name="Tabata S."/>
        </authorList>
    </citation>
    <scope>NUCLEOTIDE SEQUENCE [LARGE SCALE GENOMIC DNA]</scope>
    <source>
        <strain evidence="2">ATCC 29082 / PCC 7421</strain>
    </source>
</reference>
<organism evidence="1 2">
    <name type="scientific">Gloeobacter violaceus (strain ATCC 29082 / PCC 7421)</name>
    <dbReference type="NCBI Taxonomy" id="251221"/>
    <lineage>
        <taxon>Bacteria</taxon>
        <taxon>Bacillati</taxon>
        <taxon>Cyanobacteriota</taxon>
        <taxon>Cyanophyceae</taxon>
        <taxon>Gloeobacterales</taxon>
        <taxon>Gloeobacteraceae</taxon>
        <taxon>Gloeobacter</taxon>
    </lineage>
</organism>
<name>Q7NLH1_GLOVI</name>
<dbReference type="PhylomeDB" id="Q7NLH1"/>
<evidence type="ECO:0000313" key="1">
    <source>
        <dbReference type="EMBL" id="BAC89093.1"/>
    </source>
</evidence>
<protein>
    <submittedName>
        <fullName evidence="1">Glr1152 protein</fullName>
    </submittedName>
</protein>
<dbReference type="HOGENOM" id="CLU_1359711_0_0_3"/>
<reference evidence="1 2" key="1">
    <citation type="journal article" date="2003" name="DNA Res.">
        <title>Complete genome structure of Gloeobacter violaceus PCC 7421, a cyanobacterium that lacks thylakoids.</title>
        <authorList>
            <person name="Nakamura Y."/>
            <person name="Kaneko T."/>
            <person name="Sato S."/>
            <person name="Mimuro M."/>
            <person name="Miyashita H."/>
            <person name="Tsuchiya T."/>
            <person name="Sasamoto S."/>
            <person name="Watanabe A."/>
            <person name="Kawashima K."/>
            <person name="Kishida Y."/>
            <person name="Kiyokawa C."/>
            <person name="Kohara M."/>
            <person name="Matsumoto M."/>
            <person name="Matsuno A."/>
            <person name="Nakazaki N."/>
            <person name="Shimpo S."/>
            <person name="Takeuchi C."/>
            <person name="Yamada M."/>
            <person name="Tabata S."/>
        </authorList>
    </citation>
    <scope>NUCLEOTIDE SEQUENCE [LARGE SCALE GENOMIC DNA]</scope>
    <source>
        <strain evidence="2">ATCC 29082 / PCC 7421</strain>
    </source>
</reference>
<dbReference type="AlphaFoldDB" id="Q7NLH1"/>
<dbReference type="KEGG" id="gvi:glr1152"/>
<dbReference type="RefSeq" id="WP_011141152.1">
    <property type="nucleotide sequence ID" value="NC_005125.1"/>
</dbReference>
<sequence>MRLSIAIYVEGGGDSSESKAQLRQGFEALFGPQKQAARSRRLGWKLVMCGSRQKTYRAHINAMEQSADSIVVLLVDAEGSVPSESDMAHATHLRERDNWDLSSTPAERIHLMVQTMESWLIADADALMHYYGQGFNSSALPQRQNLEEEPKQAIDAALTRATQQTQKGEYEKIKHASQLLRKIRPERVAARCPRFARLTQWLDKTIVEAGSL</sequence>
<dbReference type="OrthoDB" id="459394at2"/>
<proteinExistence type="predicted"/>
<gene>
    <name evidence="1" type="ordered locus">glr1152</name>
</gene>
<dbReference type="InterPro" id="IPR025455">
    <property type="entry name" value="DUF4276"/>
</dbReference>
<accession>Q7NLH1</accession>